<dbReference type="Proteomes" id="UP000019116">
    <property type="component" value="Chromosome 5A"/>
</dbReference>
<evidence type="ECO:0000313" key="3">
    <source>
        <dbReference type="EnsemblPlants" id="TraesCS5A02G339800.1"/>
    </source>
</evidence>
<sequence length="527" mass="58786">MAPTEGSSMADLPAVDDDQEEETPIPRPVSWLPPHTPHDCGDPPPKSVVLDTLVYADDRTNAFTAEGFTSNSLAIYLTFWPAHPPLISYFTVHLPGLLQDGPATSLDLLPRLLRTDGDLALFRVMVGPSRSNRKHINYMIYRVRAGISKLEVLPAHPTRLFADCSFALLRCRCPDDGRFLVANLRSIYSRGQYALDLFDSRSGTWSTKSMHAESPEDCDYRTPTKVIALGGDRGSIGWVDLWNGILICDLLADDDQVLRFIRLPVLSAPDKMIPGPLACDRDVSVGSDGCIKYSEVWANPLPGSQNRATYISQDWGAAILTWLEPQKKWQIDLSLKASDIIVDKSHSQLLPHHVKATMKKPTLSRLHAGHPAFSLHDDGVVYIMTKVDHREDDLWMLAVDMRSKTLKGVAGLTSKRTMGFRFMYLQSDLSNHLARTSRTTEVSNHLVATSKKTEVSNHLVATSKTETSKNLPKSKRSSRRKKRGKKEAVKALANSNGVDVDATRRESQQLVQLAEQEEQELRILEVF</sequence>
<dbReference type="Gramene" id="TraesMAC5A03G02710230.2">
    <property type="protein sequence ID" value="TraesMAC5A03G02710230.2"/>
    <property type="gene ID" value="TraesMAC5A03G02710230"/>
</dbReference>
<dbReference type="Gramene" id="TraesMAC5A03G02710230.1">
    <property type="protein sequence ID" value="TraesMAC5A03G02710230.1"/>
    <property type="gene ID" value="TraesMAC5A03G02710230"/>
</dbReference>
<evidence type="ECO:0000259" key="2">
    <source>
        <dbReference type="Pfam" id="PF07762"/>
    </source>
</evidence>
<name>A0A3B6KN11_WHEAT</name>
<feature type="region of interest" description="Disordered" evidence="1">
    <location>
        <begin position="1"/>
        <end position="44"/>
    </location>
</feature>
<dbReference type="OMA" id="SEVWANP"/>
<reference evidence="3" key="2">
    <citation type="submission" date="2018-10" db="UniProtKB">
        <authorList>
            <consortium name="EnsemblPlants"/>
        </authorList>
    </citation>
    <scope>IDENTIFICATION</scope>
</reference>
<gene>
    <name evidence="3" type="primary">LOC123104659</name>
</gene>
<dbReference type="Gramene" id="TraesJAG5A03G02716460.1">
    <property type="protein sequence ID" value="TraesJAG5A03G02716460.1"/>
    <property type="gene ID" value="TraesJAG5A03G02716460"/>
</dbReference>
<dbReference type="AlphaFoldDB" id="A0A3B6KN11"/>
<organism evidence="3">
    <name type="scientific">Triticum aestivum</name>
    <name type="common">Wheat</name>
    <dbReference type="NCBI Taxonomy" id="4565"/>
    <lineage>
        <taxon>Eukaryota</taxon>
        <taxon>Viridiplantae</taxon>
        <taxon>Streptophyta</taxon>
        <taxon>Embryophyta</taxon>
        <taxon>Tracheophyta</taxon>
        <taxon>Spermatophyta</taxon>
        <taxon>Magnoliopsida</taxon>
        <taxon>Liliopsida</taxon>
        <taxon>Poales</taxon>
        <taxon>Poaceae</taxon>
        <taxon>BOP clade</taxon>
        <taxon>Pooideae</taxon>
        <taxon>Triticodae</taxon>
        <taxon>Triticeae</taxon>
        <taxon>Triticinae</taxon>
        <taxon>Triticum</taxon>
    </lineage>
</organism>
<feature type="domain" description="DUF1618" evidence="2">
    <location>
        <begin position="238"/>
        <end position="382"/>
    </location>
</feature>
<dbReference type="PANTHER" id="PTHR33074:SF57">
    <property type="entry name" value="DUF1618 DOMAIN-CONTAINING PROTEIN"/>
    <property type="match status" value="1"/>
</dbReference>
<dbReference type="Gramene" id="TraesJUL5A03G02730920.1">
    <property type="protein sequence ID" value="TraesJUL5A03G02730920.1"/>
    <property type="gene ID" value="TraesJUL5A03G02730920"/>
</dbReference>
<dbReference type="GeneID" id="123104659"/>
<dbReference type="Gramene" id="TraesCS5A03G0816100.1">
    <property type="protein sequence ID" value="TraesCS5A03G0816100.1.CDS"/>
    <property type="gene ID" value="TraesCS5A03G0816100"/>
</dbReference>
<dbReference type="Pfam" id="PF07762">
    <property type="entry name" value="DUF1618"/>
    <property type="match status" value="1"/>
</dbReference>
<dbReference type="InterPro" id="IPR011676">
    <property type="entry name" value="DUF1618"/>
</dbReference>
<reference evidence="3" key="1">
    <citation type="submission" date="2018-08" db="EMBL/GenBank/DDBJ databases">
        <authorList>
            <person name="Rossello M."/>
        </authorList>
    </citation>
    <scope>NUCLEOTIDE SEQUENCE [LARGE SCALE GENOMIC DNA]</scope>
    <source>
        <strain evidence="3">cv. Chinese Spring</strain>
    </source>
</reference>
<protein>
    <recommendedName>
        <fullName evidence="2">DUF1618 domain-containing protein</fullName>
    </recommendedName>
</protein>
<feature type="region of interest" description="Disordered" evidence="1">
    <location>
        <begin position="453"/>
        <end position="503"/>
    </location>
</feature>
<accession>A0A3B6KN11</accession>
<dbReference type="KEGG" id="taes:123104659"/>
<dbReference type="Gramene" id="TraesLAC5A03G02665980.1">
    <property type="protein sequence ID" value="TraesLAC5A03G02665980.1"/>
    <property type="gene ID" value="TraesLAC5A03G02665980"/>
</dbReference>
<dbReference type="Gramene" id="TraesSYM5A03G02740710.1">
    <property type="protein sequence ID" value="TraesSYM5A03G02740710.1"/>
    <property type="gene ID" value="TraesSYM5A03G02740710"/>
</dbReference>
<feature type="compositionally biased region" description="Polar residues" evidence="1">
    <location>
        <begin position="459"/>
        <end position="471"/>
    </location>
</feature>
<dbReference type="Gramene" id="TraesCS5A02G339800.1">
    <property type="protein sequence ID" value="TraesCS5A02G339800.1"/>
    <property type="gene ID" value="TraesCS5A02G339800"/>
</dbReference>
<dbReference type="Gramene" id="TraesNOR5A03G02735030.1">
    <property type="protein sequence ID" value="TraesNOR5A03G02735030.1"/>
    <property type="gene ID" value="TraesNOR5A03G02735030"/>
</dbReference>
<feature type="compositionally biased region" description="Basic residues" evidence="1">
    <location>
        <begin position="472"/>
        <end position="485"/>
    </location>
</feature>
<evidence type="ECO:0000256" key="1">
    <source>
        <dbReference type="SAM" id="MobiDB-lite"/>
    </source>
</evidence>
<dbReference type="Gramene" id="TraesSTA5A03G02702770.1">
    <property type="protein sequence ID" value="TraesSTA5A03G02702770.1"/>
    <property type="gene ID" value="TraesSTA5A03G02702770"/>
</dbReference>
<dbReference type="OrthoDB" id="668059at2759"/>
<evidence type="ECO:0000313" key="4">
    <source>
        <dbReference type="Proteomes" id="UP000019116"/>
    </source>
</evidence>
<dbReference type="EnsemblPlants" id="TraesCS5A02G339800.1">
    <property type="protein sequence ID" value="TraesCS5A02G339800.1"/>
    <property type="gene ID" value="TraesCS5A02G339800"/>
</dbReference>
<dbReference type="RefSeq" id="XP_044382476.1">
    <property type="nucleotide sequence ID" value="XM_044526541.1"/>
</dbReference>
<dbReference type="Gramene" id="TraesWEE_scaffold_011999_01G000500.1">
    <property type="protein sequence ID" value="TraesWEE_scaffold_011999_01G000500.1"/>
    <property type="gene ID" value="TraesWEE_scaffold_011999_01G000500"/>
</dbReference>
<keyword evidence="4" id="KW-1185">Reference proteome</keyword>
<feature type="compositionally biased region" description="Acidic residues" evidence="1">
    <location>
        <begin position="14"/>
        <end position="23"/>
    </location>
</feature>
<dbReference type="STRING" id="4565.A0A3B6KN11"/>
<proteinExistence type="predicted"/>
<dbReference type="PANTHER" id="PTHR33074">
    <property type="entry name" value="EXPRESSED PROTEIN-RELATED"/>
    <property type="match status" value="1"/>
</dbReference>
<dbReference type="Gramene" id="TraesLDM5A03G02714590.1">
    <property type="protein sequence ID" value="TraesLDM5A03G02714590.1"/>
    <property type="gene ID" value="TraesLDM5A03G02714590"/>
</dbReference>